<dbReference type="Gene3D" id="3.10.180.10">
    <property type="entry name" value="2,3-Dihydroxybiphenyl 1,2-Dioxygenase, domain 1"/>
    <property type="match status" value="1"/>
</dbReference>
<evidence type="ECO:0000259" key="1">
    <source>
        <dbReference type="Pfam" id="PF06983"/>
    </source>
</evidence>
<dbReference type="InterPro" id="IPR009725">
    <property type="entry name" value="3_dmu_93_MTrfase"/>
</dbReference>
<feature type="domain" description="PhnB-like" evidence="1">
    <location>
        <begin position="5"/>
        <end position="125"/>
    </location>
</feature>
<organism evidence="2 3">
    <name type="scientific">Nitrosospira lacus</name>
    <dbReference type="NCBI Taxonomy" id="1288494"/>
    <lineage>
        <taxon>Bacteria</taxon>
        <taxon>Pseudomonadati</taxon>
        <taxon>Pseudomonadota</taxon>
        <taxon>Betaproteobacteria</taxon>
        <taxon>Nitrosomonadales</taxon>
        <taxon>Nitrosomonadaceae</taxon>
        <taxon>Nitrosospira</taxon>
    </lineage>
</organism>
<dbReference type="Pfam" id="PF06983">
    <property type="entry name" value="3-dmu-9_3-mt"/>
    <property type="match status" value="1"/>
</dbReference>
<reference evidence="2 3" key="1">
    <citation type="journal article" date="2015" name="Int. J. Syst. Evol. Microbiol.">
        <title>Nitrosospira lacus sp. nov., a psychrotolerant, ammonia-oxidizing bacterium from sandy lake sediment.</title>
        <authorList>
            <person name="Urakawa H."/>
            <person name="Garcia J.C."/>
            <person name="Nielsen J.L."/>
            <person name="Le V.Q."/>
            <person name="Kozlowski J.A."/>
            <person name="Stein L.Y."/>
            <person name="Lim C.K."/>
            <person name="Pommerening-Roser A."/>
            <person name="Martens-Habbena W."/>
            <person name="Stahl D.A."/>
            <person name="Klotz M.G."/>
        </authorList>
    </citation>
    <scope>NUCLEOTIDE SEQUENCE [LARGE SCALE GENOMIC DNA]</scope>
    <source>
        <strain evidence="2 3">APG3</strain>
    </source>
</reference>
<dbReference type="RefSeq" id="WP_004181252.1">
    <property type="nucleotide sequence ID" value="NZ_CP021106.3"/>
</dbReference>
<sequence>MPNTQKITPCLWFDSQAEEAVKFYTGIFRNSRILNISRYGEAGREIHGKPAGSVMTIAFELDGQDFTALNGGPMFKFNEAISFQVNCETKEEVDYYWEKLSQGGDEKAQQCGWLKDKYGASWQIVPSVLPKIMSDPDPEKSGRAMEAMLRMKKLDIDELMKAYAG</sequence>
<dbReference type="SUPFAM" id="SSF54593">
    <property type="entry name" value="Glyoxalase/Bleomycin resistance protein/Dihydroxybiphenyl dioxygenase"/>
    <property type="match status" value="1"/>
</dbReference>
<dbReference type="KEGG" id="nlc:EBAPG3_010905"/>
<dbReference type="PIRSF" id="PIRSF021700">
    <property type="entry name" value="3_dmu_93_MTrfase"/>
    <property type="match status" value="1"/>
</dbReference>
<evidence type="ECO:0000313" key="2">
    <source>
        <dbReference type="EMBL" id="ARO88248.1"/>
    </source>
</evidence>
<dbReference type="OrthoDB" id="5293819at2"/>
<protein>
    <submittedName>
        <fullName evidence="2">VOC family protein</fullName>
    </submittedName>
</protein>
<gene>
    <name evidence="2" type="ORF">EBAPG3_010905</name>
</gene>
<keyword evidence="3" id="KW-1185">Reference proteome</keyword>
<name>A0A1W6SQZ1_9PROT</name>
<evidence type="ECO:0000313" key="3">
    <source>
        <dbReference type="Proteomes" id="UP000012179"/>
    </source>
</evidence>
<proteinExistence type="predicted"/>
<dbReference type="PANTHER" id="PTHR33990:SF2">
    <property type="entry name" value="PHNB-LIKE DOMAIN-CONTAINING PROTEIN"/>
    <property type="match status" value="1"/>
</dbReference>
<dbReference type="CDD" id="cd06588">
    <property type="entry name" value="PhnB_like"/>
    <property type="match status" value="1"/>
</dbReference>
<accession>A0A1W6SQZ1</accession>
<dbReference type="InterPro" id="IPR028973">
    <property type="entry name" value="PhnB-like"/>
</dbReference>
<dbReference type="PANTHER" id="PTHR33990">
    <property type="entry name" value="PROTEIN YJDN-RELATED"/>
    <property type="match status" value="1"/>
</dbReference>
<dbReference type="EMBL" id="CP021106">
    <property type="protein sequence ID" value="ARO88248.1"/>
    <property type="molecule type" value="Genomic_DNA"/>
</dbReference>
<dbReference type="AlphaFoldDB" id="A0A1W6SQZ1"/>
<dbReference type="InterPro" id="IPR029068">
    <property type="entry name" value="Glyas_Bleomycin-R_OHBP_Dase"/>
</dbReference>
<dbReference type="eggNOG" id="COG3865">
    <property type="taxonomic scope" value="Bacteria"/>
</dbReference>
<dbReference type="Proteomes" id="UP000012179">
    <property type="component" value="Chromosome"/>
</dbReference>